<evidence type="ECO:0000313" key="14">
    <source>
        <dbReference type="EnsemblMetazoa" id="CapteP211632"/>
    </source>
</evidence>
<feature type="domain" description="EGF-like" evidence="12">
    <location>
        <begin position="154"/>
        <end position="196"/>
    </location>
</feature>
<keyword evidence="4" id="KW-0812">Transmembrane</keyword>
<evidence type="ECO:0000313" key="13">
    <source>
        <dbReference type="EMBL" id="ELU06465.1"/>
    </source>
</evidence>
<gene>
    <name evidence="13" type="ORF">CAPTEDRAFT_211632</name>
</gene>
<dbReference type="Pfam" id="PF12662">
    <property type="entry name" value="cEGF"/>
    <property type="match status" value="1"/>
</dbReference>
<dbReference type="InterPro" id="IPR026823">
    <property type="entry name" value="cEGF"/>
</dbReference>
<dbReference type="OMA" id="AYYCLCY"/>
<evidence type="ECO:0000256" key="9">
    <source>
        <dbReference type="ARBA" id="ARBA00023170"/>
    </source>
</evidence>
<protein>
    <recommendedName>
        <fullName evidence="16">EGF-like domain-containing protein</fullName>
    </recommendedName>
</protein>
<evidence type="ECO:0000256" key="1">
    <source>
        <dbReference type="ARBA" id="ARBA00004479"/>
    </source>
</evidence>
<evidence type="ECO:0000259" key="12">
    <source>
        <dbReference type="SMART" id="SM00181"/>
    </source>
</evidence>
<dbReference type="EnsemblMetazoa" id="CapteT211632">
    <property type="protein sequence ID" value="CapteP211632"/>
    <property type="gene ID" value="CapteG211632"/>
</dbReference>
<dbReference type="EMBL" id="KB300637">
    <property type="protein sequence ID" value="ELU06465.1"/>
    <property type="molecule type" value="Genomic_DNA"/>
</dbReference>
<dbReference type="PANTHER" id="PTHR24034:SF205">
    <property type="entry name" value="NIDOGEN"/>
    <property type="match status" value="1"/>
</dbReference>
<keyword evidence="15" id="KW-1185">Reference proteome</keyword>
<keyword evidence="8" id="KW-1015">Disulfide bond</keyword>
<evidence type="ECO:0000313" key="15">
    <source>
        <dbReference type="Proteomes" id="UP000014760"/>
    </source>
</evidence>
<evidence type="ECO:0000256" key="5">
    <source>
        <dbReference type="ARBA" id="ARBA00022737"/>
    </source>
</evidence>
<reference evidence="14" key="3">
    <citation type="submission" date="2015-06" db="UniProtKB">
        <authorList>
            <consortium name="EnsemblMetazoa"/>
        </authorList>
    </citation>
    <scope>IDENTIFICATION</scope>
</reference>
<dbReference type="STRING" id="283909.R7UJT2"/>
<dbReference type="SMART" id="SM00181">
    <property type="entry name" value="EGF"/>
    <property type="match status" value="3"/>
</dbReference>
<dbReference type="InterPro" id="IPR000742">
    <property type="entry name" value="EGF"/>
</dbReference>
<keyword evidence="6" id="KW-1133">Transmembrane helix</keyword>
<dbReference type="SUPFAM" id="SSF57184">
    <property type="entry name" value="Growth factor receptor domain"/>
    <property type="match status" value="1"/>
</dbReference>
<organism evidence="13">
    <name type="scientific">Capitella teleta</name>
    <name type="common">Polychaete worm</name>
    <dbReference type="NCBI Taxonomy" id="283909"/>
    <lineage>
        <taxon>Eukaryota</taxon>
        <taxon>Metazoa</taxon>
        <taxon>Spiralia</taxon>
        <taxon>Lophotrochozoa</taxon>
        <taxon>Annelida</taxon>
        <taxon>Polychaeta</taxon>
        <taxon>Sedentaria</taxon>
        <taxon>Scolecida</taxon>
        <taxon>Capitellidae</taxon>
        <taxon>Capitella</taxon>
    </lineage>
</organism>
<evidence type="ECO:0000256" key="6">
    <source>
        <dbReference type="ARBA" id="ARBA00022989"/>
    </source>
</evidence>
<keyword evidence="2" id="KW-0245">EGF-like domain</keyword>
<feature type="domain" description="EGF-like" evidence="12">
    <location>
        <begin position="108"/>
        <end position="150"/>
    </location>
</feature>
<reference evidence="15" key="1">
    <citation type="submission" date="2012-12" db="EMBL/GenBank/DDBJ databases">
        <authorList>
            <person name="Hellsten U."/>
            <person name="Grimwood J."/>
            <person name="Chapman J.A."/>
            <person name="Shapiro H."/>
            <person name="Aerts A."/>
            <person name="Otillar R.P."/>
            <person name="Terry A.Y."/>
            <person name="Boore J.L."/>
            <person name="Simakov O."/>
            <person name="Marletaz F."/>
            <person name="Cho S.-J."/>
            <person name="Edsinger-Gonzales E."/>
            <person name="Havlak P."/>
            <person name="Kuo D.-H."/>
            <person name="Larsson T."/>
            <person name="Lv J."/>
            <person name="Arendt D."/>
            <person name="Savage R."/>
            <person name="Osoegawa K."/>
            <person name="de Jong P."/>
            <person name="Lindberg D.R."/>
            <person name="Seaver E.C."/>
            <person name="Weisblat D.A."/>
            <person name="Putnam N.H."/>
            <person name="Grigoriev I.V."/>
            <person name="Rokhsar D.S."/>
        </authorList>
    </citation>
    <scope>NUCLEOTIDE SEQUENCE</scope>
    <source>
        <strain evidence="15">I ESC-2004</strain>
    </source>
</reference>
<dbReference type="CDD" id="cd00054">
    <property type="entry name" value="EGF_CA"/>
    <property type="match status" value="1"/>
</dbReference>
<feature type="domain" description="EGF-like calcium-binding" evidence="11">
    <location>
        <begin position="151"/>
        <end position="196"/>
    </location>
</feature>
<evidence type="ECO:0000256" key="7">
    <source>
        <dbReference type="ARBA" id="ARBA00023136"/>
    </source>
</evidence>
<dbReference type="InterPro" id="IPR050751">
    <property type="entry name" value="ECM_structural_protein"/>
</dbReference>
<dbReference type="PANTHER" id="PTHR24034">
    <property type="entry name" value="EGF-LIKE DOMAIN-CONTAINING PROTEIN"/>
    <property type="match status" value="1"/>
</dbReference>
<dbReference type="InterPro" id="IPR009030">
    <property type="entry name" value="Growth_fac_rcpt_cys_sf"/>
</dbReference>
<dbReference type="FunFam" id="2.10.25.10:FF:000009">
    <property type="entry name" value="Low-density lipoprotein receptor isoform 1"/>
    <property type="match status" value="1"/>
</dbReference>
<keyword evidence="3" id="KW-0254">Endocytosis</keyword>
<evidence type="ECO:0000256" key="8">
    <source>
        <dbReference type="ARBA" id="ARBA00023157"/>
    </source>
</evidence>
<feature type="domain" description="EGF-like calcium-binding" evidence="11">
    <location>
        <begin position="105"/>
        <end position="150"/>
    </location>
</feature>
<evidence type="ECO:0000256" key="4">
    <source>
        <dbReference type="ARBA" id="ARBA00022692"/>
    </source>
</evidence>
<accession>R7UJT2</accession>
<dbReference type="SMART" id="SM00179">
    <property type="entry name" value="EGF_CA"/>
    <property type="match status" value="2"/>
</dbReference>
<keyword evidence="9" id="KW-0675">Receptor</keyword>
<keyword evidence="5" id="KW-0677">Repeat</keyword>
<keyword evidence="10" id="KW-0325">Glycoprotein</keyword>
<evidence type="ECO:0000256" key="2">
    <source>
        <dbReference type="ARBA" id="ARBA00022536"/>
    </source>
</evidence>
<dbReference type="GO" id="GO:0006897">
    <property type="term" value="P:endocytosis"/>
    <property type="evidence" value="ECO:0007669"/>
    <property type="project" value="UniProtKB-KW"/>
</dbReference>
<evidence type="ECO:0000259" key="11">
    <source>
        <dbReference type="SMART" id="SM00179"/>
    </source>
</evidence>
<name>R7UJT2_CAPTE</name>
<evidence type="ECO:0000256" key="10">
    <source>
        <dbReference type="ARBA" id="ARBA00023180"/>
    </source>
</evidence>
<feature type="non-terminal residue" evidence="13">
    <location>
        <position position="196"/>
    </location>
</feature>
<dbReference type="Pfam" id="PF14670">
    <property type="entry name" value="FXa_inhibition"/>
    <property type="match status" value="1"/>
</dbReference>
<dbReference type="GO" id="GO:0016020">
    <property type="term" value="C:membrane"/>
    <property type="evidence" value="ECO:0007669"/>
    <property type="project" value="UniProtKB-SubCell"/>
</dbReference>
<dbReference type="OrthoDB" id="19903at2759"/>
<proteinExistence type="predicted"/>
<evidence type="ECO:0000256" key="3">
    <source>
        <dbReference type="ARBA" id="ARBA00022583"/>
    </source>
</evidence>
<dbReference type="AlphaFoldDB" id="R7UJT2"/>
<dbReference type="InterPro" id="IPR001881">
    <property type="entry name" value="EGF-like_Ca-bd_dom"/>
</dbReference>
<feature type="domain" description="EGF-like" evidence="12">
    <location>
        <begin position="66"/>
        <end position="104"/>
    </location>
</feature>
<comment type="subcellular location">
    <subcellularLocation>
        <location evidence="1">Membrane</location>
        <topology evidence="1">Single-pass type I membrane protein</topology>
    </subcellularLocation>
</comment>
<dbReference type="Proteomes" id="UP000014760">
    <property type="component" value="Unassembled WGS sequence"/>
</dbReference>
<sequence length="196" mass="22425">MANANLRAQTFVKITSLKRAEETGAFRFTQMQGWMCNRVEWGVLQQKRRRFESADVFSNVDYLFADCSVNNGGCQHQCNEYAADEWCSCHNGYKVSTTDWKNCVDIDECEGKKGEDYYGACHRCMNTIGSYTCECRNGYMLDLRTNQICIDINECNGEKGEDYHEDCQICVNTIGSYTCNCRYGYALDLSTNQTCI</sequence>
<dbReference type="Gene3D" id="2.10.25.10">
    <property type="entry name" value="Laminin"/>
    <property type="match status" value="3"/>
</dbReference>
<keyword evidence="7" id="KW-0472">Membrane</keyword>
<dbReference type="HOGENOM" id="CLU_1393289_0_0_1"/>
<dbReference type="EMBL" id="AMQN01022793">
    <property type="status" value="NOT_ANNOTATED_CDS"/>
    <property type="molecule type" value="Genomic_DNA"/>
</dbReference>
<reference evidence="13 15" key="2">
    <citation type="journal article" date="2013" name="Nature">
        <title>Insights into bilaterian evolution from three spiralian genomes.</title>
        <authorList>
            <person name="Simakov O."/>
            <person name="Marletaz F."/>
            <person name="Cho S.J."/>
            <person name="Edsinger-Gonzales E."/>
            <person name="Havlak P."/>
            <person name="Hellsten U."/>
            <person name="Kuo D.H."/>
            <person name="Larsson T."/>
            <person name="Lv J."/>
            <person name="Arendt D."/>
            <person name="Savage R."/>
            <person name="Osoegawa K."/>
            <person name="de Jong P."/>
            <person name="Grimwood J."/>
            <person name="Chapman J.A."/>
            <person name="Shapiro H."/>
            <person name="Aerts A."/>
            <person name="Otillar R.P."/>
            <person name="Terry A.Y."/>
            <person name="Boore J.L."/>
            <person name="Grigoriev I.V."/>
            <person name="Lindberg D.R."/>
            <person name="Seaver E.C."/>
            <person name="Weisblat D.A."/>
            <person name="Putnam N.H."/>
            <person name="Rokhsar D.S."/>
        </authorList>
    </citation>
    <scope>NUCLEOTIDE SEQUENCE</scope>
    <source>
        <strain evidence="13 15">I ESC-2004</strain>
    </source>
</reference>
<evidence type="ECO:0008006" key="16">
    <source>
        <dbReference type="Google" id="ProtNLM"/>
    </source>
</evidence>
<dbReference type="GO" id="GO:0005509">
    <property type="term" value="F:calcium ion binding"/>
    <property type="evidence" value="ECO:0007669"/>
    <property type="project" value="InterPro"/>
</dbReference>